<comment type="caution">
    <text evidence="3">The sequence shown here is derived from an EMBL/GenBank/DDBJ whole genome shotgun (WGS) entry which is preliminary data.</text>
</comment>
<dbReference type="Gene3D" id="1.10.10.10">
    <property type="entry name" value="Winged helix-like DNA-binding domain superfamily/Winged helix DNA-binding domain"/>
    <property type="match status" value="1"/>
</dbReference>
<dbReference type="InterPro" id="IPR041664">
    <property type="entry name" value="AAA_16"/>
</dbReference>
<proteinExistence type="predicted"/>
<protein>
    <submittedName>
        <fullName evidence="3">Transcriptional activator</fullName>
    </submittedName>
</protein>
<dbReference type="Pfam" id="PF13191">
    <property type="entry name" value="AAA_16"/>
    <property type="match status" value="1"/>
</dbReference>
<dbReference type="InterPro" id="IPR027417">
    <property type="entry name" value="P-loop_NTPase"/>
</dbReference>
<dbReference type="Pfam" id="PF03704">
    <property type="entry name" value="BTAD"/>
    <property type="match status" value="1"/>
</dbReference>
<dbReference type="InterPro" id="IPR011990">
    <property type="entry name" value="TPR-like_helical_dom_sf"/>
</dbReference>
<dbReference type="InterPro" id="IPR036388">
    <property type="entry name" value="WH-like_DNA-bd_sf"/>
</dbReference>
<dbReference type="PROSITE" id="PS50005">
    <property type="entry name" value="TPR"/>
    <property type="match status" value="1"/>
</dbReference>
<dbReference type="SUPFAM" id="SSF48452">
    <property type="entry name" value="TPR-like"/>
    <property type="match status" value="2"/>
</dbReference>
<name>A0ABQ2IWV7_9DEIO</name>
<feature type="domain" description="Bacterial transcriptional activator" evidence="2">
    <location>
        <begin position="135"/>
        <end position="274"/>
    </location>
</feature>
<evidence type="ECO:0000313" key="4">
    <source>
        <dbReference type="Proteomes" id="UP000645517"/>
    </source>
</evidence>
<keyword evidence="4" id="KW-1185">Reference proteome</keyword>
<feature type="repeat" description="TPR" evidence="1">
    <location>
        <begin position="807"/>
        <end position="840"/>
    </location>
</feature>
<dbReference type="Gene3D" id="1.25.40.10">
    <property type="entry name" value="Tetratricopeptide repeat domain"/>
    <property type="match status" value="2"/>
</dbReference>
<dbReference type="Proteomes" id="UP000645517">
    <property type="component" value="Unassembled WGS sequence"/>
</dbReference>
<sequence length="944" mass="99733">MRMMYAVGGCGGGTRGVSLRGSLAWGVLRGRCARTLGTLMNTGSVLILRTLGVPRVTGPAGLLDVTGKSLALLVFLAVEGDSPREVLADLLWSDQEGDAARRNLRVQLHRLKAAGLSDWLEVGPGAVALRGEVQVDLLALRVALAAGDAPGASALVGGRFLDHLSVPGAAEFGAWQERVAGQALDEQLRALDALAAHEAARGAWPGVLAAHARALGLEPLRERSVRAQMETLAALGQREEALDAYRALCRRLREELGAQAQPLPATRLLAQTLAQEPGPSAGAPPGPLVGRSAEVAALRAARTMLVLGEAGIGKSRLLRGAAGDALVLRGAPELTPLPFGALLDAFRAQPSLAWCPQSLRPALVAALGAPGGSGLPDRGATLDVLAQALLALAGGHPVIAEDLHWLDAGSLEAAFLALHRGARHLWLSARPEELAGRADMLEVLARVNPPRLTLQELPLEGVAELITRLAGCEAPLFTARLFEATAGHPLFLMETLRDLRERGVLSERGGRWHTPFDAFTVDYAEVPVPPSVTQAIRGRVERLGRVTRQLLQAGALWGEAFPPALVAGCVGVPVGEALDELERAQEARLVTPDGAGFRFGHDLHRRALLDGLSGARRAHLHAGLAALAPAGTPAGTVARHFERGGEPNRAWPLWVQAAREAEGLFAHADAFALYVRALAGGATPREAFAVRVARSELCRHLDDEPGREAELAALTQLAADLDDAGCWADLAARRAKWHTERDEYALAVAEVRAALARFGGALDDDVRSALLLEGGAALACLEDWPASADLLQEALTLTRERLPVRASNVLYWLGYGAYRSGEFSQAERAYRQSMEVLPPGTLSRGRVLSLWKVGACLRRLGQFCEAAQALREADDSARTLNAGSLRGLIVAEQAALAFDQSEWEVASVLAAEAQTLLTPGGEEGWDVLRPLLAALAAGPVSAPG</sequence>
<dbReference type="SMART" id="SM01043">
    <property type="entry name" value="BTAD"/>
    <property type="match status" value="1"/>
</dbReference>
<dbReference type="PANTHER" id="PTHR35807">
    <property type="entry name" value="TRANSCRIPTIONAL REGULATOR REDD-RELATED"/>
    <property type="match status" value="1"/>
</dbReference>
<evidence type="ECO:0000313" key="3">
    <source>
        <dbReference type="EMBL" id="GGN30056.1"/>
    </source>
</evidence>
<keyword evidence="1" id="KW-0802">TPR repeat</keyword>
<reference evidence="4" key="1">
    <citation type="journal article" date="2019" name="Int. J. Syst. Evol. Microbiol.">
        <title>The Global Catalogue of Microorganisms (GCM) 10K type strain sequencing project: providing services to taxonomists for standard genome sequencing and annotation.</title>
        <authorList>
            <consortium name="The Broad Institute Genomics Platform"/>
            <consortium name="The Broad Institute Genome Sequencing Center for Infectious Disease"/>
            <person name="Wu L."/>
            <person name="Ma J."/>
        </authorList>
    </citation>
    <scope>NUCLEOTIDE SEQUENCE [LARGE SCALE GENOMIC DNA]</scope>
    <source>
        <strain evidence="4">JCM 16918</strain>
    </source>
</reference>
<gene>
    <name evidence="3" type="ORF">GCM10010842_05130</name>
</gene>
<organism evidence="3 4">
    <name type="scientific">Deinococcus daejeonensis</name>
    <dbReference type="NCBI Taxonomy" id="1007098"/>
    <lineage>
        <taxon>Bacteria</taxon>
        <taxon>Thermotogati</taxon>
        <taxon>Deinococcota</taxon>
        <taxon>Deinococci</taxon>
        <taxon>Deinococcales</taxon>
        <taxon>Deinococcaceae</taxon>
        <taxon>Deinococcus</taxon>
    </lineage>
</organism>
<evidence type="ECO:0000259" key="2">
    <source>
        <dbReference type="SMART" id="SM01043"/>
    </source>
</evidence>
<dbReference type="InterPro" id="IPR019734">
    <property type="entry name" value="TPR_rpt"/>
</dbReference>
<dbReference type="InterPro" id="IPR005158">
    <property type="entry name" value="BTAD"/>
</dbReference>
<dbReference type="EMBL" id="BMOR01000001">
    <property type="protein sequence ID" value="GGN30056.1"/>
    <property type="molecule type" value="Genomic_DNA"/>
</dbReference>
<evidence type="ECO:0000256" key="1">
    <source>
        <dbReference type="PROSITE-ProRule" id="PRU00339"/>
    </source>
</evidence>
<dbReference type="InterPro" id="IPR051677">
    <property type="entry name" value="AfsR-DnrI-RedD_regulator"/>
</dbReference>
<accession>A0ABQ2IWV7</accession>
<dbReference type="SUPFAM" id="SSF52540">
    <property type="entry name" value="P-loop containing nucleoside triphosphate hydrolases"/>
    <property type="match status" value="1"/>
</dbReference>